<reference evidence="2 3" key="1">
    <citation type="submission" date="2018-05" db="EMBL/GenBank/DDBJ databases">
        <title>Micromonospora atacamensis sp. nov., a novel actinobacteria isolated from high altitude Atacama Desert soil.</title>
        <authorList>
            <person name="Carro L."/>
            <person name="Golinska P."/>
            <person name="Klenk H.-P."/>
            <person name="Goodfellow M."/>
        </authorList>
    </citation>
    <scope>NUCLEOTIDE SEQUENCE [LARGE SCALE GENOMIC DNA]</scope>
    <source>
        <strain evidence="2 3">5R2A7</strain>
    </source>
</reference>
<dbReference type="PANTHER" id="PTHR34822">
    <property type="entry name" value="GRPB DOMAIN PROTEIN (AFU_ORTHOLOGUE AFUA_1G01530)"/>
    <property type="match status" value="1"/>
</dbReference>
<evidence type="ECO:0000256" key="1">
    <source>
        <dbReference type="SAM" id="MobiDB-lite"/>
    </source>
</evidence>
<dbReference type="InterPro" id="IPR043519">
    <property type="entry name" value="NT_sf"/>
</dbReference>
<dbReference type="EMBL" id="QGKR01000360">
    <property type="protein sequence ID" value="PWR04831.1"/>
    <property type="molecule type" value="Genomic_DNA"/>
</dbReference>
<dbReference type="AlphaFoldDB" id="A0A317CQJ2"/>
<proteinExistence type="predicted"/>
<name>A0A317CQJ2_9ACTN</name>
<keyword evidence="3" id="KW-1185">Reference proteome</keyword>
<accession>A0A317CQJ2</accession>
<dbReference type="OrthoDB" id="9799092at2"/>
<dbReference type="Gene3D" id="3.30.460.10">
    <property type="entry name" value="Beta Polymerase, domain 2"/>
    <property type="match status" value="1"/>
</dbReference>
<dbReference type="Pfam" id="PF04229">
    <property type="entry name" value="GrpB"/>
    <property type="match status" value="1"/>
</dbReference>
<organism evidence="2 3">
    <name type="scientific">Micromonospora acroterricola</name>
    <dbReference type="NCBI Taxonomy" id="2202421"/>
    <lineage>
        <taxon>Bacteria</taxon>
        <taxon>Bacillati</taxon>
        <taxon>Actinomycetota</taxon>
        <taxon>Actinomycetes</taxon>
        <taxon>Micromonosporales</taxon>
        <taxon>Micromonosporaceae</taxon>
        <taxon>Micromonospora</taxon>
    </lineage>
</organism>
<dbReference type="Proteomes" id="UP000245410">
    <property type="component" value="Unassembled WGS sequence"/>
</dbReference>
<dbReference type="InterPro" id="IPR007344">
    <property type="entry name" value="GrpB/CoaE"/>
</dbReference>
<dbReference type="PANTHER" id="PTHR34822:SF1">
    <property type="entry name" value="GRPB FAMILY PROTEIN"/>
    <property type="match status" value="1"/>
</dbReference>
<comment type="caution">
    <text evidence="2">The sequence shown here is derived from an EMBL/GenBank/DDBJ whole genome shotgun (WGS) entry which is preliminary data.</text>
</comment>
<sequence length="228" mass="25375">MVGLDVPPGSPGRGRGGRRCRTLADFDPSEVAVPEYPPDVVRRFHASPDQVGAGLIGDPPRTWRAVVIEDYDPAWVDRFAAARSLLTEALGSLVIGLEHVGSTSVPGLPAKPVIDIDLLVEDTAEESGYVPALERAGYRLVLREPWWHGHRMLVSAAEDVNLHVWPRGAPEPVRHRLFRDWLRSHPDDRELYATTKRRLARDTAHRPSDYSLAKNDVIDAIYGRIFAV</sequence>
<evidence type="ECO:0000313" key="3">
    <source>
        <dbReference type="Proteomes" id="UP000245410"/>
    </source>
</evidence>
<protein>
    <recommendedName>
        <fullName evidence="4">GrpB family protein</fullName>
    </recommendedName>
</protein>
<feature type="region of interest" description="Disordered" evidence="1">
    <location>
        <begin position="1"/>
        <end position="20"/>
    </location>
</feature>
<evidence type="ECO:0008006" key="4">
    <source>
        <dbReference type="Google" id="ProtNLM"/>
    </source>
</evidence>
<gene>
    <name evidence="2" type="ORF">DKT68_30115</name>
</gene>
<evidence type="ECO:0000313" key="2">
    <source>
        <dbReference type="EMBL" id="PWR04831.1"/>
    </source>
</evidence>
<dbReference type="SUPFAM" id="SSF81301">
    <property type="entry name" value="Nucleotidyltransferase"/>
    <property type="match status" value="1"/>
</dbReference>